<accession>A0AAD9LX31</accession>
<protein>
    <submittedName>
        <fullName evidence="1">Uncharacterized protein</fullName>
    </submittedName>
</protein>
<keyword evidence="2" id="KW-1185">Reference proteome</keyword>
<sequence length="94" mass="10834">MGRWMGRLRHRWRTKLRKTAVGVMEAMLLRTLQSLRRCFLDTRRRPETLINSTWSSTRVAAANAVFGSDWQLHWVLHGLSLPLAPHGLTRATAV</sequence>
<name>A0AAD9LX31_9PEZI</name>
<organism evidence="1 2">
    <name type="scientific">Colletotrichum zoysiae</name>
    <dbReference type="NCBI Taxonomy" id="1216348"/>
    <lineage>
        <taxon>Eukaryota</taxon>
        <taxon>Fungi</taxon>
        <taxon>Dikarya</taxon>
        <taxon>Ascomycota</taxon>
        <taxon>Pezizomycotina</taxon>
        <taxon>Sordariomycetes</taxon>
        <taxon>Hypocreomycetidae</taxon>
        <taxon>Glomerellales</taxon>
        <taxon>Glomerellaceae</taxon>
        <taxon>Colletotrichum</taxon>
        <taxon>Colletotrichum graminicola species complex</taxon>
    </lineage>
</organism>
<reference evidence="1" key="1">
    <citation type="submission" date="2021-06" db="EMBL/GenBank/DDBJ databases">
        <title>Comparative genomics, transcriptomics and evolutionary studies reveal genomic signatures of adaptation to plant cell wall in hemibiotrophic fungi.</title>
        <authorList>
            <consortium name="DOE Joint Genome Institute"/>
            <person name="Baroncelli R."/>
            <person name="Diaz J.F."/>
            <person name="Benocci T."/>
            <person name="Peng M."/>
            <person name="Battaglia E."/>
            <person name="Haridas S."/>
            <person name="Andreopoulos W."/>
            <person name="Labutti K."/>
            <person name="Pangilinan J."/>
            <person name="Floch G.L."/>
            <person name="Makela M.R."/>
            <person name="Henrissat B."/>
            <person name="Grigoriev I.V."/>
            <person name="Crouch J.A."/>
            <person name="De Vries R.P."/>
            <person name="Sukno S.A."/>
            <person name="Thon M.R."/>
        </authorList>
    </citation>
    <scope>NUCLEOTIDE SEQUENCE</scope>
    <source>
        <strain evidence="1">MAFF235873</strain>
    </source>
</reference>
<evidence type="ECO:0000313" key="1">
    <source>
        <dbReference type="EMBL" id="KAK2021465.1"/>
    </source>
</evidence>
<comment type="caution">
    <text evidence="1">The sequence shown here is derived from an EMBL/GenBank/DDBJ whole genome shotgun (WGS) entry which is preliminary data.</text>
</comment>
<dbReference type="Proteomes" id="UP001232148">
    <property type="component" value="Unassembled WGS sequence"/>
</dbReference>
<dbReference type="AlphaFoldDB" id="A0AAD9LX31"/>
<proteinExistence type="predicted"/>
<gene>
    <name evidence="1" type="ORF">LX32DRAFT_250892</name>
</gene>
<dbReference type="EMBL" id="MU843103">
    <property type="protein sequence ID" value="KAK2021465.1"/>
    <property type="molecule type" value="Genomic_DNA"/>
</dbReference>
<evidence type="ECO:0000313" key="2">
    <source>
        <dbReference type="Proteomes" id="UP001232148"/>
    </source>
</evidence>